<dbReference type="InParanoid" id="A0A482WJF4"/>
<name>A0A482WJF4_LAOST</name>
<organism evidence="2 3">
    <name type="scientific">Laodelphax striatellus</name>
    <name type="common">Small brown planthopper</name>
    <name type="synonym">Delphax striatella</name>
    <dbReference type="NCBI Taxonomy" id="195883"/>
    <lineage>
        <taxon>Eukaryota</taxon>
        <taxon>Metazoa</taxon>
        <taxon>Ecdysozoa</taxon>
        <taxon>Arthropoda</taxon>
        <taxon>Hexapoda</taxon>
        <taxon>Insecta</taxon>
        <taxon>Pterygota</taxon>
        <taxon>Neoptera</taxon>
        <taxon>Paraneoptera</taxon>
        <taxon>Hemiptera</taxon>
        <taxon>Auchenorrhyncha</taxon>
        <taxon>Fulgoroidea</taxon>
        <taxon>Delphacidae</taxon>
        <taxon>Criomorphinae</taxon>
        <taxon>Laodelphax</taxon>
    </lineage>
</organism>
<evidence type="ECO:0000313" key="2">
    <source>
        <dbReference type="EMBL" id="RZF33657.1"/>
    </source>
</evidence>
<comment type="caution">
    <text evidence="2">The sequence shown here is derived from an EMBL/GenBank/DDBJ whole genome shotgun (WGS) entry which is preliminary data.</text>
</comment>
<sequence length="209" mass="23080">MPIAPHLGKALIYAVLLNCLDPVLTVVAMLSYDDPFVAASSDSARSHELLVRRFMGGLSQSDHCGLLRVYMRWLEACSRGQGRAFCDGNRLSEARLKLVYRLRQQLLTQLRSAGLVRNYAGAMRDLNANSESLTVVKAALTAGHYPNLARVDRQMNAIRTRDEVSVTFHPSSLLRCDQPQDFPAKLATECGVFEEKRQGSCASAPLSLI</sequence>
<dbReference type="GO" id="GO:0004386">
    <property type="term" value="F:helicase activity"/>
    <property type="evidence" value="ECO:0007669"/>
    <property type="project" value="TreeGrafter"/>
</dbReference>
<protein>
    <submittedName>
        <fullName evidence="2">Uncharacterized protein</fullName>
    </submittedName>
</protein>
<gene>
    <name evidence="2" type="ORF">LSTR_LSTR007035</name>
</gene>
<dbReference type="OrthoDB" id="6103986at2759"/>
<dbReference type="AlphaFoldDB" id="A0A482WJF4"/>
<keyword evidence="1" id="KW-0732">Signal</keyword>
<evidence type="ECO:0000313" key="3">
    <source>
        <dbReference type="Proteomes" id="UP000291343"/>
    </source>
</evidence>
<reference evidence="2 3" key="1">
    <citation type="journal article" date="2017" name="Gigascience">
        <title>Genome sequence of the small brown planthopper, Laodelphax striatellus.</title>
        <authorList>
            <person name="Zhu J."/>
            <person name="Jiang F."/>
            <person name="Wang X."/>
            <person name="Yang P."/>
            <person name="Bao Y."/>
            <person name="Zhao W."/>
            <person name="Wang W."/>
            <person name="Lu H."/>
            <person name="Wang Q."/>
            <person name="Cui N."/>
            <person name="Li J."/>
            <person name="Chen X."/>
            <person name="Luo L."/>
            <person name="Yu J."/>
            <person name="Kang L."/>
            <person name="Cui F."/>
        </authorList>
    </citation>
    <scope>NUCLEOTIDE SEQUENCE [LARGE SCALE GENOMIC DNA]</scope>
    <source>
        <strain evidence="2">Lst14</strain>
    </source>
</reference>
<dbReference type="Proteomes" id="UP000291343">
    <property type="component" value="Unassembled WGS sequence"/>
</dbReference>
<proteinExistence type="predicted"/>
<dbReference type="PANTHER" id="PTHR18934:SF213">
    <property type="entry name" value="3'-5' RNA HELICASE YTHDC2"/>
    <property type="match status" value="1"/>
</dbReference>
<dbReference type="SMR" id="A0A482WJF4"/>
<dbReference type="Gene3D" id="1.20.120.1080">
    <property type="match status" value="1"/>
</dbReference>
<dbReference type="PANTHER" id="PTHR18934">
    <property type="entry name" value="ATP-DEPENDENT RNA HELICASE"/>
    <property type="match status" value="1"/>
</dbReference>
<dbReference type="STRING" id="195883.A0A482WJF4"/>
<keyword evidence="3" id="KW-1185">Reference proteome</keyword>
<accession>A0A482WJF4</accession>
<feature type="signal peptide" evidence="1">
    <location>
        <begin position="1"/>
        <end position="25"/>
    </location>
</feature>
<evidence type="ECO:0000256" key="1">
    <source>
        <dbReference type="SAM" id="SignalP"/>
    </source>
</evidence>
<dbReference type="Pfam" id="PF21010">
    <property type="entry name" value="HA2_C"/>
    <property type="match status" value="1"/>
</dbReference>
<dbReference type="EMBL" id="QKKF02033617">
    <property type="protein sequence ID" value="RZF33657.1"/>
    <property type="molecule type" value="Genomic_DNA"/>
</dbReference>
<feature type="chain" id="PRO_5019840278" evidence="1">
    <location>
        <begin position="26"/>
        <end position="209"/>
    </location>
</feature>
<dbReference type="GO" id="GO:0003723">
    <property type="term" value="F:RNA binding"/>
    <property type="evidence" value="ECO:0007669"/>
    <property type="project" value="TreeGrafter"/>
</dbReference>